<feature type="transmembrane region" description="Helical" evidence="7">
    <location>
        <begin position="51"/>
        <end position="69"/>
    </location>
</feature>
<keyword evidence="4 7" id="KW-0472">Membrane</keyword>
<reference evidence="9" key="1">
    <citation type="submission" date="2021-10" db="EMBL/GenBank/DDBJ databases">
        <authorList>
            <person name="Piombo E."/>
        </authorList>
    </citation>
    <scope>NUCLEOTIDE SEQUENCE</scope>
</reference>
<protein>
    <recommendedName>
        <fullName evidence="8">Rhodopsin domain-containing protein</fullName>
    </recommendedName>
</protein>
<evidence type="ECO:0000256" key="3">
    <source>
        <dbReference type="ARBA" id="ARBA00022989"/>
    </source>
</evidence>
<feature type="transmembrane region" description="Helical" evidence="7">
    <location>
        <begin position="253"/>
        <end position="278"/>
    </location>
</feature>
<evidence type="ECO:0000256" key="1">
    <source>
        <dbReference type="ARBA" id="ARBA00004141"/>
    </source>
</evidence>
<keyword evidence="3 7" id="KW-1133">Transmembrane helix</keyword>
<evidence type="ECO:0000256" key="4">
    <source>
        <dbReference type="ARBA" id="ARBA00023136"/>
    </source>
</evidence>
<comment type="subcellular location">
    <subcellularLocation>
        <location evidence="1">Membrane</location>
        <topology evidence="1">Multi-pass membrane protein</topology>
    </subcellularLocation>
</comment>
<sequence length="383" mass="42152">MDLSGPLNTDNAISNGSFLATGISLTVITTLFIAVRLFVSIKQIGNFWLDDYAMVVGLGFLVATFVLTYEQQALTEKVFLKVKEMTTDELPLLIPDLLAIHKVGLGSLVVSNLSTWFTKAPLLLLLNRIFGIKNWLKIFVYITLAVSLLIVVGITGYSGRLCDPKGQWSPEFTVGCMDAGAIGNLICGCVGLAVDIVIFILPIPMIMQLHLPLRKKIGVIVVFATGFMGIAAGIVGTYSRVKTLNGSAADRQISTLCVILEATVTIAVGCVPALYYVWRTIISKNPYVAKFVTRATTRATRTRTQKKRTHLNSRVEQIDERGLQSERALESSYDGYIRMGTPKKSHEMENMEHAERDPWDARAGGDDSVPRSYWVVQTGAQER</sequence>
<feature type="transmembrane region" description="Helical" evidence="7">
    <location>
        <begin position="105"/>
        <end position="126"/>
    </location>
</feature>
<feature type="transmembrane region" description="Helical" evidence="7">
    <location>
        <begin position="12"/>
        <end position="39"/>
    </location>
</feature>
<accession>A0A9N9UTJ4</accession>
<dbReference type="Pfam" id="PF20684">
    <property type="entry name" value="Fung_rhodopsin"/>
    <property type="match status" value="1"/>
</dbReference>
<evidence type="ECO:0000256" key="7">
    <source>
        <dbReference type="SAM" id="Phobius"/>
    </source>
</evidence>
<dbReference type="AlphaFoldDB" id="A0A9N9UTJ4"/>
<keyword evidence="2 7" id="KW-0812">Transmembrane</keyword>
<dbReference type="InterPro" id="IPR049326">
    <property type="entry name" value="Rhodopsin_dom_fungi"/>
</dbReference>
<feature type="transmembrane region" description="Helical" evidence="7">
    <location>
        <begin position="217"/>
        <end position="241"/>
    </location>
</feature>
<dbReference type="InterPro" id="IPR052337">
    <property type="entry name" value="SAT4-like"/>
</dbReference>
<keyword evidence="10" id="KW-1185">Reference proteome</keyword>
<proteinExistence type="inferred from homology"/>
<dbReference type="Proteomes" id="UP000754883">
    <property type="component" value="Unassembled WGS sequence"/>
</dbReference>
<feature type="transmembrane region" description="Helical" evidence="7">
    <location>
        <begin position="138"/>
        <end position="159"/>
    </location>
</feature>
<dbReference type="EMBL" id="CABFNO020001546">
    <property type="protein sequence ID" value="CAG9998322.1"/>
    <property type="molecule type" value="Genomic_DNA"/>
</dbReference>
<feature type="transmembrane region" description="Helical" evidence="7">
    <location>
        <begin position="179"/>
        <end position="205"/>
    </location>
</feature>
<dbReference type="GO" id="GO:0016020">
    <property type="term" value="C:membrane"/>
    <property type="evidence" value="ECO:0007669"/>
    <property type="project" value="UniProtKB-SubCell"/>
</dbReference>
<name>A0A9N9UTJ4_9HYPO</name>
<evidence type="ECO:0000313" key="9">
    <source>
        <dbReference type="EMBL" id="CAG9998322.1"/>
    </source>
</evidence>
<comment type="similarity">
    <text evidence="5">Belongs to the SAT4 family.</text>
</comment>
<dbReference type="OrthoDB" id="444631at2759"/>
<organism evidence="9 10">
    <name type="scientific">Clonostachys byssicola</name>
    <dbReference type="NCBI Taxonomy" id="160290"/>
    <lineage>
        <taxon>Eukaryota</taxon>
        <taxon>Fungi</taxon>
        <taxon>Dikarya</taxon>
        <taxon>Ascomycota</taxon>
        <taxon>Pezizomycotina</taxon>
        <taxon>Sordariomycetes</taxon>
        <taxon>Hypocreomycetidae</taxon>
        <taxon>Hypocreales</taxon>
        <taxon>Bionectriaceae</taxon>
        <taxon>Clonostachys</taxon>
    </lineage>
</organism>
<gene>
    <name evidence="9" type="ORF">CBYS24578_00003618</name>
</gene>
<dbReference type="PANTHER" id="PTHR33048">
    <property type="entry name" value="PTH11-LIKE INTEGRAL MEMBRANE PROTEIN (AFU_ORTHOLOGUE AFUA_5G11245)"/>
    <property type="match status" value="1"/>
</dbReference>
<evidence type="ECO:0000313" key="10">
    <source>
        <dbReference type="Proteomes" id="UP000754883"/>
    </source>
</evidence>
<feature type="region of interest" description="Disordered" evidence="6">
    <location>
        <begin position="340"/>
        <end position="367"/>
    </location>
</feature>
<feature type="compositionally biased region" description="Basic and acidic residues" evidence="6">
    <location>
        <begin position="344"/>
        <end position="367"/>
    </location>
</feature>
<dbReference type="PANTHER" id="PTHR33048:SF158">
    <property type="entry name" value="MEMBRANE PROTEIN PTH11-LIKE, PUTATIVE-RELATED"/>
    <property type="match status" value="1"/>
</dbReference>
<feature type="domain" description="Rhodopsin" evidence="8">
    <location>
        <begin position="36"/>
        <end position="278"/>
    </location>
</feature>
<evidence type="ECO:0000256" key="5">
    <source>
        <dbReference type="ARBA" id="ARBA00038359"/>
    </source>
</evidence>
<evidence type="ECO:0000256" key="6">
    <source>
        <dbReference type="SAM" id="MobiDB-lite"/>
    </source>
</evidence>
<evidence type="ECO:0000256" key="2">
    <source>
        <dbReference type="ARBA" id="ARBA00022692"/>
    </source>
</evidence>
<comment type="caution">
    <text evidence="9">The sequence shown here is derived from an EMBL/GenBank/DDBJ whole genome shotgun (WGS) entry which is preliminary data.</text>
</comment>
<evidence type="ECO:0000259" key="8">
    <source>
        <dbReference type="Pfam" id="PF20684"/>
    </source>
</evidence>